<dbReference type="InterPro" id="IPR057670">
    <property type="entry name" value="SH3_retrovirus"/>
</dbReference>
<proteinExistence type="predicted"/>
<accession>A0A371HLD8</accession>
<gene>
    <name evidence="2" type="ORF">CR513_12906</name>
</gene>
<dbReference type="PANTHER" id="PTHR42648">
    <property type="entry name" value="TRANSPOSASE, PUTATIVE-RELATED"/>
    <property type="match status" value="1"/>
</dbReference>
<dbReference type="PROSITE" id="PS50994">
    <property type="entry name" value="INTEGRASE"/>
    <property type="match status" value="1"/>
</dbReference>
<feature type="non-terminal residue" evidence="2">
    <location>
        <position position="1"/>
    </location>
</feature>
<dbReference type="Proteomes" id="UP000257109">
    <property type="component" value="Unassembled WGS sequence"/>
</dbReference>
<evidence type="ECO:0000259" key="1">
    <source>
        <dbReference type="PROSITE" id="PS50994"/>
    </source>
</evidence>
<dbReference type="STRING" id="157652.A0A371HLD8"/>
<dbReference type="PANTHER" id="PTHR42648:SF21">
    <property type="entry name" value="CYSTEINE-RICH RLK (RECEPTOR-LIKE PROTEIN KINASE) 8"/>
    <property type="match status" value="1"/>
</dbReference>
<dbReference type="InterPro" id="IPR012337">
    <property type="entry name" value="RNaseH-like_sf"/>
</dbReference>
<comment type="caution">
    <text evidence="2">The sequence shown here is derived from an EMBL/GenBank/DDBJ whole genome shotgun (WGS) entry which is preliminary data.</text>
</comment>
<dbReference type="OrthoDB" id="1751476at2759"/>
<protein>
    <recommendedName>
        <fullName evidence="1">Integrase catalytic domain-containing protein</fullName>
    </recommendedName>
</protein>
<dbReference type="InterPro" id="IPR036397">
    <property type="entry name" value="RNaseH_sf"/>
</dbReference>
<feature type="domain" description="Integrase catalytic" evidence="1">
    <location>
        <begin position="94"/>
        <end position="182"/>
    </location>
</feature>
<sequence length="338" mass="39351">MWHKKLGNASLRFISKLKKNNLVSLSKNFVSTSSPLELLHIDLFGSTKTTSLGGKHYGPLPIRISLLRSSLYYANVIKMKNFSILVLLKVIMGEFEDENFQQFYEEHEIDHNFSCPRTPLQNGVVERKNISLKEMSRTMLNGFNFPKYLWAEAVNTTCYLQNRIYIRPILKKTSYDLWNGRQANISYFYPFICDCFILNNKDNLGKFDPKSNKGIFIGYPTTSKAYKVYNSRTLKDEESINVKFNNSKPDKELLELIEPFVELNTKEFQITSKESILDEEPKTDKVETFLRTNRVRTWSTFKDEAQMALLSKVEPKNVEEALLDNGWILVMQEELDQL</sequence>
<dbReference type="InterPro" id="IPR001584">
    <property type="entry name" value="Integrase_cat-core"/>
</dbReference>
<dbReference type="EMBL" id="QJKJ01002288">
    <property type="protein sequence ID" value="RDY03502.1"/>
    <property type="molecule type" value="Genomic_DNA"/>
</dbReference>
<dbReference type="GO" id="GO:0015074">
    <property type="term" value="P:DNA integration"/>
    <property type="evidence" value="ECO:0007669"/>
    <property type="project" value="InterPro"/>
</dbReference>
<keyword evidence="3" id="KW-1185">Reference proteome</keyword>
<dbReference type="GO" id="GO:0003676">
    <property type="term" value="F:nucleic acid binding"/>
    <property type="evidence" value="ECO:0007669"/>
    <property type="project" value="InterPro"/>
</dbReference>
<organism evidence="2 3">
    <name type="scientific">Mucuna pruriens</name>
    <name type="common">Velvet bean</name>
    <name type="synonym">Dolichos pruriens</name>
    <dbReference type="NCBI Taxonomy" id="157652"/>
    <lineage>
        <taxon>Eukaryota</taxon>
        <taxon>Viridiplantae</taxon>
        <taxon>Streptophyta</taxon>
        <taxon>Embryophyta</taxon>
        <taxon>Tracheophyta</taxon>
        <taxon>Spermatophyta</taxon>
        <taxon>Magnoliopsida</taxon>
        <taxon>eudicotyledons</taxon>
        <taxon>Gunneridae</taxon>
        <taxon>Pentapetalae</taxon>
        <taxon>rosids</taxon>
        <taxon>fabids</taxon>
        <taxon>Fabales</taxon>
        <taxon>Fabaceae</taxon>
        <taxon>Papilionoideae</taxon>
        <taxon>50 kb inversion clade</taxon>
        <taxon>NPAAA clade</taxon>
        <taxon>indigoferoid/millettioid clade</taxon>
        <taxon>Phaseoleae</taxon>
        <taxon>Mucuna</taxon>
    </lineage>
</organism>
<dbReference type="AlphaFoldDB" id="A0A371HLD8"/>
<name>A0A371HLD8_MUCPR</name>
<dbReference type="Gene3D" id="3.30.420.10">
    <property type="entry name" value="Ribonuclease H-like superfamily/Ribonuclease H"/>
    <property type="match status" value="1"/>
</dbReference>
<reference evidence="2" key="1">
    <citation type="submission" date="2018-05" db="EMBL/GenBank/DDBJ databases">
        <title>Draft genome of Mucuna pruriens seed.</title>
        <authorList>
            <person name="Nnadi N.E."/>
            <person name="Vos R."/>
            <person name="Hasami M.H."/>
            <person name="Devisetty U.K."/>
            <person name="Aguiy J.C."/>
        </authorList>
    </citation>
    <scope>NUCLEOTIDE SEQUENCE [LARGE SCALE GENOMIC DNA]</scope>
    <source>
        <strain evidence="2">JCA_2017</strain>
    </source>
</reference>
<evidence type="ECO:0000313" key="2">
    <source>
        <dbReference type="EMBL" id="RDY03502.1"/>
    </source>
</evidence>
<dbReference type="Pfam" id="PF25597">
    <property type="entry name" value="SH3_retrovirus"/>
    <property type="match status" value="1"/>
</dbReference>
<evidence type="ECO:0000313" key="3">
    <source>
        <dbReference type="Proteomes" id="UP000257109"/>
    </source>
</evidence>
<dbReference type="InterPro" id="IPR039537">
    <property type="entry name" value="Retrotran_Ty1/copia-like"/>
</dbReference>
<dbReference type="SUPFAM" id="SSF53098">
    <property type="entry name" value="Ribonuclease H-like"/>
    <property type="match status" value="1"/>
</dbReference>